<keyword evidence="2" id="KW-0378">Hydrolase</keyword>
<dbReference type="PANTHER" id="PTHR39456:SF1">
    <property type="entry name" value="METAL-DEPENDENT HYDROLASE"/>
    <property type="match status" value="1"/>
</dbReference>
<evidence type="ECO:0000313" key="3">
    <source>
        <dbReference type="Proteomes" id="UP000602198"/>
    </source>
</evidence>
<name>A0ABS1M402_9NOCA</name>
<keyword evidence="1" id="KW-0812">Transmembrane</keyword>
<feature type="transmembrane region" description="Helical" evidence="1">
    <location>
        <begin position="198"/>
        <end position="220"/>
    </location>
</feature>
<dbReference type="PIRSF" id="PIRSF007580">
    <property type="entry name" value="UCP07580"/>
    <property type="match status" value="1"/>
</dbReference>
<comment type="caution">
    <text evidence="2">The sequence shown here is derived from an EMBL/GenBank/DDBJ whole genome shotgun (WGS) entry which is preliminary data.</text>
</comment>
<keyword evidence="3" id="KW-1185">Reference proteome</keyword>
<dbReference type="InterPro" id="IPR016084">
    <property type="entry name" value="Haem_Oase-like_multi-hlx"/>
</dbReference>
<protein>
    <submittedName>
        <fullName evidence="2">Metal-dependent hydrolase</fullName>
    </submittedName>
</protein>
<dbReference type="Proteomes" id="UP000602198">
    <property type="component" value="Unassembled WGS sequence"/>
</dbReference>
<proteinExistence type="predicted"/>
<reference evidence="2 3" key="1">
    <citation type="submission" date="2021-01" db="EMBL/GenBank/DDBJ databases">
        <title>WGS of actinomycetes isolated from Thailand.</title>
        <authorList>
            <person name="Thawai C."/>
        </authorList>
    </citation>
    <scope>NUCLEOTIDE SEQUENCE [LARGE SCALE GENOMIC DNA]</scope>
    <source>
        <strain evidence="2 3">LPG 2</strain>
    </source>
</reference>
<dbReference type="PANTHER" id="PTHR39456">
    <property type="entry name" value="METAL-DEPENDENT HYDROLASE"/>
    <property type="match status" value="1"/>
</dbReference>
<keyword evidence="1" id="KW-1133">Transmembrane helix</keyword>
<evidence type="ECO:0000256" key="1">
    <source>
        <dbReference type="SAM" id="Phobius"/>
    </source>
</evidence>
<dbReference type="RefSeq" id="WP_201944443.1">
    <property type="nucleotide sequence ID" value="NZ_JAERRJ010000002.1"/>
</dbReference>
<evidence type="ECO:0000313" key="2">
    <source>
        <dbReference type="EMBL" id="MBL1073868.1"/>
    </source>
</evidence>
<dbReference type="EMBL" id="JAERRJ010000002">
    <property type="protein sequence ID" value="MBL1073868.1"/>
    <property type="molecule type" value="Genomic_DNA"/>
</dbReference>
<keyword evidence="1" id="KW-0472">Membrane</keyword>
<dbReference type="Pfam" id="PF10118">
    <property type="entry name" value="Metal_hydrol"/>
    <property type="match status" value="1"/>
</dbReference>
<dbReference type="GO" id="GO:0016787">
    <property type="term" value="F:hydrolase activity"/>
    <property type="evidence" value="ECO:0007669"/>
    <property type="project" value="UniProtKB-KW"/>
</dbReference>
<organism evidence="2 3">
    <name type="scientific">Nocardia acididurans</name>
    <dbReference type="NCBI Taxonomy" id="2802282"/>
    <lineage>
        <taxon>Bacteria</taxon>
        <taxon>Bacillati</taxon>
        <taxon>Actinomycetota</taxon>
        <taxon>Actinomycetes</taxon>
        <taxon>Mycobacteriales</taxon>
        <taxon>Nocardiaceae</taxon>
        <taxon>Nocardia</taxon>
    </lineage>
</organism>
<accession>A0ABS1M402</accession>
<dbReference type="SUPFAM" id="SSF48613">
    <property type="entry name" value="Heme oxygenase-like"/>
    <property type="match status" value="1"/>
</dbReference>
<dbReference type="InterPro" id="IPR016516">
    <property type="entry name" value="UCP07580"/>
</dbReference>
<gene>
    <name evidence="2" type="ORF">JK358_05630</name>
</gene>
<sequence length="292" mass="32921">MNEKAGAVVLRPRDVRFDFSESPLHWIPGEPVASHAISGLNLILPLGERGFVEMFRRALPYVTDAELREQMIGFMGQEAIHAESHNQATWEFLQRHGIDPEPIMTEAEYLFDRAVQRLDTLPERLRHRVVVQMLAAIAGVEHFTALGGDWILNQDFEALRADPALTDLFRWHGAEEVEHRSVAWDVARYFAVGRPRLVTFYLGTSVGLPLGLIAVAWWLVHQDPTMRNMNPLRVFLAINRAMRRGVLPRWRLIGRGFASFVRPAYDPADTGDTAQAVAYLAKSPAAKIAHAS</sequence>